<keyword evidence="5" id="KW-0472">Membrane</keyword>
<gene>
    <name evidence="9" type="ORF">OXX778_LOCUS16012</name>
</gene>
<feature type="domain" description="T-SNARE coiled-coil homology" evidence="8">
    <location>
        <begin position="192"/>
        <end position="254"/>
    </location>
</feature>
<dbReference type="PANTHER" id="PTHR19957:SF307">
    <property type="entry name" value="PROTEIN SSO1-RELATED"/>
    <property type="match status" value="1"/>
</dbReference>
<protein>
    <recommendedName>
        <fullName evidence="8">t-SNARE coiled-coil homology domain-containing protein</fullName>
    </recommendedName>
</protein>
<dbReference type="InterPro" id="IPR045242">
    <property type="entry name" value="Syntaxin"/>
</dbReference>
<keyword evidence="3" id="KW-0812">Transmembrane</keyword>
<proteinExistence type="inferred from homology"/>
<evidence type="ECO:0000256" key="1">
    <source>
        <dbReference type="ARBA" id="ARBA00004211"/>
    </source>
</evidence>
<feature type="region of interest" description="Disordered" evidence="7">
    <location>
        <begin position="248"/>
        <end position="273"/>
    </location>
</feature>
<evidence type="ECO:0000256" key="5">
    <source>
        <dbReference type="ARBA" id="ARBA00023136"/>
    </source>
</evidence>
<dbReference type="GO" id="GO:0006906">
    <property type="term" value="P:vesicle fusion"/>
    <property type="evidence" value="ECO:0007669"/>
    <property type="project" value="TreeGrafter"/>
</dbReference>
<dbReference type="GO" id="GO:0000149">
    <property type="term" value="F:SNARE binding"/>
    <property type="evidence" value="ECO:0007669"/>
    <property type="project" value="TreeGrafter"/>
</dbReference>
<sequence length="273" mass="31912">MVKDRLPELQQALREQGLETHVDNGVVLMSEFFTKAQEIENQINNIKKQIENLVKIKSNLLTKFNDYETSQSLKKELENLTSQVRSHSHNVKTQLKTLEFEIDKNKTISKIEQRIQKSRSVYLNQIFAYVMIDLNRCQAEYRDFCKNRLRRDLDIAGVECNSSELESMLDTDKAQVFNREILIGIDQSKRALYLIEERHNELLKIEKSISEINELFNDLAILVETQGDIVDRIDKNFGETKEYVAEGDTKLNQAQNKKKSSYSDHNWPQIKPE</sequence>
<dbReference type="SMART" id="SM00503">
    <property type="entry name" value="SynN"/>
    <property type="match status" value="1"/>
</dbReference>
<keyword evidence="4" id="KW-1133">Transmembrane helix</keyword>
<dbReference type="GO" id="GO:0006887">
    <property type="term" value="P:exocytosis"/>
    <property type="evidence" value="ECO:0007669"/>
    <property type="project" value="TreeGrafter"/>
</dbReference>
<comment type="caution">
    <text evidence="9">The sequence shown here is derived from an EMBL/GenBank/DDBJ whole genome shotgun (WGS) entry which is preliminary data.</text>
</comment>
<dbReference type="Proteomes" id="UP000663879">
    <property type="component" value="Unassembled WGS sequence"/>
</dbReference>
<dbReference type="Pfam" id="PF00804">
    <property type="entry name" value="Syntaxin"/>
    <property type="match status" value="1"/>
</dbReference>
<dbReference type="PANTHER" id="PTHR19957">
    <property type="entry name" value="SYNTAXIN"/>
    <property type="match status" value="1"/>
</dbReference>
<dbReference type="CDD" id="cd15848">
    <property type="entry name" value="SNARE_syntaxin1-like"/>
    <property type="match status" value="1"/>
</dbReference>
<evidence type="ECO:0000256" key="2">
    <source>
        <dbReference type="ARBA" id="ARBA00009063"/>
    </source>
</evidence>
<dbReference type="InterPro" id="IPR010989">
    <property type="entry name" value="SNARE"/>
</dbReference>
<dbReference type="PROSITE" id="PS50192">
    <property type="entry name" value="T_SNARE"/>
    <property type="match status" value="1"/>
</dbReference>
<dbReference type="SUPFAM" id="SSF47661">
    <property type="entry name" value="t-snare proteins"/>
    <property type="match status" value="1"/>
</dbReference>
<dbReference type="SMART" id="SM00397">
    <property type="entry name" value="t_SNARE"/>
    <property type="match status" value="1"/>
</dbReference>
<dbReference type="Gene3D" id="1.20.58.70">
    <property type="match status" value="1"/>
</dbReference>
<dbReference type="GO" id="GO:0012505">
    <property type="term" value="C:endomembrane system"/>
    <property type="evidence" value="ECO:0007669"/>
    <property type="project" value="TreeGrafter"/>
</dbReference>
<dbReference type="OrthoDB" id="10255013at2759"/>
<dbReference type="InterPro" id="IPR006011">
    <property type="entry name" value="Syntaxin_N"/>
</dbReference>
<organism evidence="9 10">
    <name type="scientific">Brachionus calyciflorus</name>
    <dbReference type="NCBI Taxonomy" id="104777"/>
    <lineage>
        <taxon>Eukaryota</taxon>
        <taxon>Metazoa</taxon>
        <taxon>Spiralia</taxon>
        <taxon>Gnathifera</taxon>
        <taxon>Rotifera</taxon>
        <taxon>Eurotatoria</taxon>
        <taxon>Monogononta</taxon>
        <taxon>Pseudotrocha</taxon>
        <taxon>Ploima</taxon>
        <taxon>Brachionidae</taxon>
        <taxon>Brachionus</taxon>
    </lineage>
</organism>
<evidence type="ECO:0000313" key="9">
    <source>
        <dbReference type="EMBL" id="CAF0993009.1"/>
    </source>
</evidence>
<feature type="coiled-coil region" evidence="6">
    <location>
        <begin position="29"/>
        <end position="90"/>
    </location>
</feature>
<dbReference type="EMBL" id="CAJNOC010003674">
    <property type="protein sequence ID" value="CAF0993009.1"/>
    <property type="molecule type" value="Genomic_DNA"/>
</dbReference>
<comment type="subcellular location">
    <subcellularLocation>
        <location evidence="1">Membrane</location>
        <topology evidence="1">Single-pass type IV membrane protein</topology>
    </subcellularLocation>
</comment>
<dbReference type="GO" id="GO:0031201">
    <property type="term" value="C:SNARE complex"/>
    <property type="evidence" value="ECO:0007669"/>
    <property type="project" value="TreeGrafter"/>
</dbReference>
<dbReference type="GO" id="GO:0006886">
    <property type="term" value="P:intracellular protein transport"/>
    <property type="evidence" value="ECO:0007669"/>
    <property type="project" value="TreeGrafter"/>
</dbReference>
<evidence type="ECO:0000256" key="3">
    <source>
        <dbReference type="ARBA" id="ARBA00022692"/>
    </source>
</evidence>
<dbReference type="InterPro" id="IPR000727">
    <property type="entry name" value="T_SNARE_dom"/>
</dbReference>
<evidence type="ECO:0000313" key="10">
    <source>
        <dbReference type="Proteomes" id="UP000663879"/>
    </source>
</evidence>
<keyword evidence="6" id="KW-0175">Coiled coil</keyword>
<evidence type="ECO:0000256" key="7">
    <source>
        <dbReference type="SAM" id="MobiDB-lite"/>
    </source>
</evidence>
<comment type="similarity">
    <text evidence="2">Belongs to the syntaxin family.</text>
</comment>
<evidence type="ECO:0000256" key="6">
    <source>
        <dbReference type="SAM" id="Coils"/>
    </source>
</evidence>
<evidence type="ECO:0000256" key="4">
    <source>
        <dbReference type="ARBA" id="ARBA00022989"/>
    </source>
</evidence>
<dbReference type="GO" id="GO:0005886">
    <property type="term" value="C:plasma membrane"/>
    <property type="evidence" value="ECO:0007669"/>
    <property type="project" value="TreeGrafter"/>
</dbReference>
<dbReference type="AlphaFoldDB" id="A0A814GCG4"/>
<accession>A0A814GCG4</accession>
<evidence type="ECO:0000259" key="8">
    <source>
        <dbReference type="PROSITE" id="PS50192"/>
    </source>
</evidence>
<dbReference type="GO" id="GO:0048278">
    <property type="term" value="P:vesicle docking"/>
    <property type="evidence" value="ECO:0007669"/>
    <property type="project" value="TreeGrafter"/>
</dbReference>
<name>A0A814GCG4_9BILA</name>
<reference evidence="9" key="1">
    <citation type="submission" date="2021-02" db="EMBL/GenBank/DDBJ databases">
        <authorList>
            <person name="Nowell W R."/>
        </authorList>
    </citation>
    <scope>NUCLEOTIDE SEQUENCE</scope>
    <source>
        <strain evidence="9">Ploen Becks lab</strain>
    </source>
</reference>
<dbReference type="GO" id="GO:0005484">
    <property type="term" value="F:SNAP receptor activity"/>
    <property type="evidence" value="ECO:0007669"/>
    <property type="project" value="TreeGrafter"/>
</dbReference>
<keyword evidence="10" id="KW-1185">Reference proteome</keyword>